<dbReference type="Proteomes" id="UP000028007">
    <property type="component" value="Unassembled WGS sequence"/>
</dbReference>
<dbReference type="RefSeq" id="WP_037443463.1">
    <property type="nucleotide sequence ID" value="NZ_JNFF01000106.1"/>
</dbReference>
<evidence type="ECO:0000256" key="5">
    <source>
        <dbReference type="ARBA" id="ARBA00023163"/>
    </source>
</evidence>
<keyword evidence="8" id="KW-1185">Reference proteome</keyword>
<evidence type="ECO:0000259" key="6">
    <source>
        <dbReference type="PROSITE" id="PS50949"/>
    </source>
</evidence>
<dbReference type="InterPro" id="IPR036388">
    <property type="entry name" value="WH-like_DNA-bd_sf"/>
</dbReference>
<keyword evidence="4" id="KW-0238">DNA-binding</keyword>
<dbReference type="InterPro" id="IPR004839">
    <property type="entry name" value="Aminotransferase_I/II_large"/>
</dbReference>
<dbReference type="InterPro" id="IPR051446">
    <property type="entry name" value="HTH_trans_reg/aminotransferase"/>
</dbReference>
<dbReference type="OrthoDB" id="9802328at2"/>
<protein>
    <recommendedName>
        <fullName evidence="6">HTH gntR-type domain-containing protein</fullName>
    </recommendedName>
</protein>
<evidence type="ECO:0000256" key="2">
    <source>
        <dbReference type="ARBA" id="ARBA00022898"/>
    </source>
</evidence>
<dbReference type="SUPFAM" id="SSF53383">
    <property type="entry name" value="PLP-dependent transferases"/>
    <property type="match status" value="1"/>
</dbReference>
<dbReference type="CDD" id="cd07377">
    <property type="entry name" value="WHTH_GntR"/>
    <property type="match status" value="1"/>
</dbReference>
<dbReference type="CDD" id="cd00609">
    <property type="entry name" value="AAT_like"/>
    <property type="match status" value="1"/>
</dbReference>
<sequence>MNKHKYENIAMILEDQIKGKVLLPGDKLPSLRRLCTDHDISQSTALSVYDLLQAGGYAESRDRSGYFVSRLSGRIAALPFSSQPAGKESAQNLDKLAEEIFSTAGTGHIKFSYGAPSSKLLPVARLNKELVKAARNLESGGTAYTETQGNEKLRRQVIRHAPHLGSLKPDDLITTSGCNNALALALMATTSPGDRVGVESPYYFGLSGLARSLGIKLVELPCHALTGPDLEMLECILQKRQLQAIIVVSNFSNPMGGLMPPANKEHLVKLIERFQIPLIEDDIYGDIYFGKQRPDTCKSYDSSGLVLLCSSFTKTIAPGYRVGWIAPGKFREKVLQLKLSFMVCSASLTEEAIAGFMETSYYQKHLKQLRQTLYANYLQYSDVIGRYFPEGTRLSQPQGGLFLWVEFDSEINTLQLFKQAIRLGISIAPGQLFTREKQFSNCMRLNFGLPWNPQLEQALKTIGHLAKMLGKTTNKLNN</sequence>
<dbReference type="PANTHER" id="PTHR46577">
    <property type="entry name" value="HTH-TYPE TRANSCRIPTIONAL REGULATORY PROTEIN GABR"/>
    <property type="match status" value="1"/>
</dbReference>
<dbReference type="Gene3D" id="3.40.640.10">
    <property type="entry name" value="Type I PLP-dependent aspartate aminotransferase-like (Major domain)"/>
    <property type="match status" value="1"/>
</dbReference>
<dbReference type="Pfam" id="PF00392">
    <property type="entry name" value="GntR"/>
    <property type="match status" value="1"/>
</dbReference>
<accession>A0A081PDK6</accession>
<reference evidence="7 8" key="1">
    <citation type="journal article" date="1992" name="Int. J. Syst. Bacteriol.">
        <title>Sphingobacterium antarcticus sp. nov. a Psychrotrophic Bacterium from the Soils of Schirmacher Oasis, Antarctica.</title>
        <authorList>
            <person name="Shivaji S."/>
            <person name="Ray M.K."/>
            <person name="Rao N.S."/>
            <person name="Saiserr L."/>
            <person name="Jagannadham M.V."/>
            <person name="Kumar G.S."/>
            <person name="Reddy G."/>
            <person name="Bhargava P.M."/>
        </authorList>
    </citation>
    <scope>NUCLEOTIDE SEQUENCE [LARGE SCALE GENOMIC DNA]</scope>
    <source>
        <strain evidence="7 8">4BY</strain>
    </source>
</reference>
<evidence type="ECO:0000313" key="7">
    <source>
        <dbReference type="EMBL" id="KEQ28779.1"/>
    </source>
</evidence>
<dbReference type="InterPro" id="IPR015424">
    <property type="entry name" value="PyrdxlP-dep_Trfase"/>
</dbReference>
<dbReference type="Gene3D" id="1.10.10.10">
    <property type="entry name" value="Winged helix-like DNA-binding domain superfamily/Winged helix DNA-binding domain"/>
    <property type="match status" value="1"/>
</dbReference>
<keyword evidence="3" id="KW-0805">Transcription regulation</keyword>
<dbReference type="PANTHER" id="PTHR46577:SF2">
    <property type="entry name" value="TRANSCRIPTIONAL REGULATORY PROTEIN"/>
    <property type="match status" value="1"/>
</dbReference>
<keyword evidence="2" id="KW-0663">Pyridoxal phosphate</keyword>
<dbReference type="Gene3D" id="3.90.1150.10">
    <property type="entry name" value="Aspartate Aminotransferase, domain 1"/>
    <property type="match status" value="1"/>
</dbReference>
<gene>
    <name evidence="7" type="ORF">N180_19185</name>
</gene>
<evidence type="ECO:0000256" key="3">
    <source>
        <dbReference type="ARBA" id="ARBA00023015"/>
    </source>
</evidence>
<dbReference type="GO" id="GO:0003700">
    <property type="term" value="F:DNA-binding transcription factor activity"/>
    <property type="evidence" value="ECO:0007669"/>
    <property type="project" value="InterPro"/>
</dbReference>
<name>A0A081PDK6_9SPHI</name>
<comment type="similarity">
    <text evidence="1">In the C-terminal section; belongs to the class-I pyridoxal-phosphate-dependent aminotransferase family.</text>
</comment>
<organism evidence="7 8">
    <name type="scientific">Pedobacter antarcticus 4BY</name>
    <dbReference type="NCBI Taxonomy" id="1358423"/>
    <lineage>
        <taxon>Bacteria</taxon>
        <taxon>Pseudomonadati</taxon>
        <taxon>Bacteroidota</taxon>
        <taxon>Sphingobacteriia</taxon>
        <taxon>Sphingobacteriales</taxon>
        <taxon>Sphingobacteriaceae</taxon>
        <taxon>Pedobacter</taxon>
    </lineage>
</organism>
<dbReference type="GO" id="GO:0003677">
    <property type="term" value="F:DNA binding"/>
    <property type="evidence" value="ECO:0007669"/>
    <property type="project" value="UniProtKB-KW"/>
</dbReference>
<dbReference type="SUPFAM" id="SSF46785">
    <property type="entry name" value="Winged helix' DNA-binding domain"/>
    <property type="match status" value="1"/>
</dbReference>
<dbReference type="Pfam" id="PF00155">
    <property type="entry name" value="Aminotran_1_2"/>
    <property type="match status" value="1"/>
</dbReference>
<evidence type="ECO:0000256" key="4">
    <source>
        <dbReference type="ARBA" id="ARBA00023125"/>
    </source>
</evidence>
<dbReference type="PROSITE" id="PS50949">
    <property type="entry name" value="HTH_GNTR"/>
    <property type="match status" value="1"/>
</dbReference>
<dbReference type="InterPro" id="IPR000524">
    <property type="entry name" value="Tscrpt_reg_HTH_GntR"/>
</dbReference>
<dbReference type="GO" id="GO:0030170">
    <property type="term" value="F:pyridoxal phosphate binding"/>
    <property type="evidence" value="ECO:0007669"/>
    <property type="project" value="InterPro"/>
</dbReference>
<dbReference type="InterPro" id="IPR036390">
    <property type="entry name" value="WH_DNA-bd_sf"/>
</dbReference>
<dbReference type="AlphaFoldDB" id="A0A081PDK6"/>
<dbReference type="InterPro" id="IPR015422">
    <property type="entry name" value="PyrdxlP-dep_Trfase_small"/>
</dbReference>
<evidence type="ECO:0000313" key="8">
    <source>
        <dbReference type="Proteomes" id="UP000028007"/>
    </source>
</evidence>
<dbReference type="SMART" id="SM00345">
    <property type="entry name" value="HTH_GNTR"/>
    <property type="match status" value="1"/>
</dbReference>
<proteinExistence type="inferred from homology"/>
<keyword evidence="5" id="KW-0804">Transcription</keyword>
<evidence type="ECO:0000256" key="1">
    <source>
        <dbReference type="ARBA" id="ARBA00005384"/>
    </source>
</evidence>
<dbReference type="EMBL" id="JNFF01000106">
    <property type="protein sequence ID" value="KEQ28779.1"/>
    <property type="molecule type" value="Genomic_DNA"/>
</dbReference>
<dbReference type="InterPro" id="IPR015421">
    <property type="entry name" value="PyrdxlP-dep_Trfase_major"/>
</dbReference>
<feature type="domain" description="HTH gntR-type" evidence="6">
    <location>
        <begin position="3"/>
        <end position="71"/>
    </location>
</feature>
<dbReference type="eggNOG" id="COG1167">
    <property type="taxonomic scope" value="Bacteria"/>
</dbReference>
<comment type="caution">
    <text evidence="7">The sequence shown here is derived from an EMBL/GenBank/DDBJ whole genome shotgun (WGS) entry which is preliminary data.</text>
</comment>